<feature type="compositionally biased region" description="Low complexity" evidence="1">
    <location>
        <begin position="149"/>
        <end position="158"/>
    </location>
</feature>
<sequence>MTQGPGHRAPGSGSGPTQDRLQGRTPHRPGPAPALLSVEATPPEWGPGSRGSAQAFLRPSATPWSLLTDFCGPVRAQGVSQPHTSRLLPLARSAPTVRCRSGSRPRGGDGEAGARGLRAGGRARSPAGPSRRRPPRARDPAVCAQPRPSAAGAAGSGARRARSGAAHRKSLNVK</sequence>
<evidence type="ECO:0000313" key="2">
    <source>
        <dbReference type="Proteomes" id="UP000515165"/>
    </source>
</evidence>
<feature type="region of interest" description="Disordered" evidence="1">
    <location>
        <begin position="74"/>
        <end position="174"/>
    </location>
</feature>
<feature type="region of interest" description="Disordered" evidence="1">
    <location>
        <begin position="1"/>
        <end position="56"/>
    </location>
</feature>
<evidence type="ECO:0000256" key="1">
    <source>
        <dbReference type="SAM" id="MobiDB-lite"/>
    </source>
</evidence>
<evidence type="ECO:0000313" key="3">
    <source>
        <dbReference type="RefSeq" id="XP_027450129.2"/>
    </source>
</evidence>
<dbReference type="KEGG" id="zca:113922434"/>
<name>A0A6J2D208_ZALCA</name>
<dbReference type="GeneID" id="113922434"/>
<accession>A0A6J2D208</accession>
<reference evidence="3" key="1">
    <citation type="submission" date="2025-08" db="UniProtKB">
        <authorList>
            <consortium name="RefSeq"/>
        </authorList>
    </citation>
    <scope>IDENTIFICATION</scope>
    <source>
        <tissue evidence="3">Blood</tissue>
    </source>
</reference>
<feature type="compositionally biased region" description="Low complexity" evidence="1">
    <location>
        <begin position="114"/>
        <end position="129"/>
    </location>
</feature>
<proteinExistence type="predicted"/>
<dbReference type="RefSeq" id="XP_027450129.2">
    <property type="nucleotide sequence ID" value="XM_027594328.2"/>
</dbReference>
<gene>
    <name evidence="3" type="primary">LOC113922434</name>
</gene>
<dbReference type="AlphaFoldDB" id="A0A6J2D208"/>
<organism evidence="2 3">
    <name type="scientific">Zalophus californianus</name>
    <name type="common">California sealion</name>
    <dbReference type="NCBI Taxonomy" id="9704"/>
    <lineage>
        <taxon>Eukaryota</taxon>
        <taxon>Metazoa</taxon>
        <taxon>Chordata</taxon>
        <taxon>Craniata</taxon>
        <taxon>Vertebrata</taxon>
        <taxon>Euteleostomi</taxon>
        <taxon>Mammalia</taxon>
        <taxon>Eutheria</taxon>
        <taxon>Laurasiatheria</taxon>
        <taxon>Carnivora</taxon>
        <taxon>Caniformia</taxon>
        <taxon>Pinnipedia</taxon>
        <taxon>Otariidae</taxon>
        <taxon>Zalophus</taxon>
    </lineage>
</organism>
<feature type="compositionally biased region" description="Basic residues" evidence="1">
    <location>
        <begin position="159"/>
        <end position="174"/>
    </location>
</feature>
<dbReference type="Proteomes" id="UP000515165">
    <property type="component" value="Chromosome 9"/>
</dbReference>
<protein>
    <submittedName>
        <fullName evidence="3">Uncharacterized protein</fullName>
    </submittedName>
</protein>
<keyword evidence="2" id="KW-1185">Reference proteome</keyword>